<sequence length="603" mass="59178">MAEQQATTQGRDPSHLISDVQGTVSAVERGDWVSAGLGMANTAMGIVGLAANPLSGFLSAGFSWAINHVSFLREPFDALLGSPESINKMSGAWLSASKQIEQIVADYRRTSVEETKGWRGKSADGYRAAAKKHASGLETLSKAAKGISDAAKGAGQLVATVRKTIMDLISQAVSDMVMKIIQWLAASFLTFGAAIAAAISDIVQMACNYAKKLADFLQKLGDSLKKLIDLIKSVGQIAQTAKQILQAITAMTHSNKGAGGANTRPSSGGLGLTDEQLRQMDQNARDRYVNGGVTNPSGGGGGGQGPSGPVVNRPPVLNGGGGSPTDPSGYPGGGWGPGNPSGPVVSRPPVVGTPDDRRYYPGIVPNPTNPTGPVVGRPPVVGNPGSGGSGGGTGGPGTGGGHWEPGKWVPDGGSSGGGGGGRVTPPYIPPGGSYNPNDPFPNYPSDRSGYTHTTNSSGSTPTIPPVRPYTAPDLTHTSGGGGGGGGGIPGGFGGGGGGGVPGGFGGGGGGAAGGTPTLQAGGASGVLPAGAGGGAPGAMGGAPGAAGAGRAGGGAGGMGMGMMPPMAGGGGQGDGKDHQRKVRIEGEPLIEDAPKAAKPIIGE</sequence>
<feature type="domain" description="Outer membrane channel protein CpnT-like N-terminal" evidence="3">
    <location>
        <begin position="82"/>
        <end position="201"/>
    </location>
</feature>
<dbReference type="EMBL" id="JACHJS010000001">
    <property type="protein sequence ID" value="MBB4968689.1"/>
    <property type="molecule type" value="Genomic_DNA"/>
</dbReference>
<feature type="region of interest" description="Disordered" evidence="1">
    <location>
        <begin position="287"/>
        <end position="499"/>
    </location>
</feature>
<keyword evidence="5" id="KW-1185">Reference proteome</keyword>
<dbReference type="InterPro" id="IPR036689">
    <property type="entry name" value="ESAT-6-like_sf"/>
</dbReference>
<dbReference type="RefSeq" id="WP_184674440.1">
    <property type="nucleotide sequence ID" value="NZ_BAABAI010000006.1"/>
</dbReference>
<organism evidence="4 5">
    <name type="scientific">Saccharothrix violaceirubra</name>
    <dbReference type="NCBI Taxonomy" id="413306"/>
    <lineage>
        <taxon>Bacteria</taxon>
        <taxon>Bacillati</taxon>
        <taxon>Actinomycetota</taxon>
        <taxon>Actinomycetes</taxon>
        <taxon>Pseudonocardiales</taxon>
        <taxon>Pseudonocardiaceae</taxon>
        <taxon>Saccharothrix</taxon>
    </lineage>
</organism>
<feature type="compositionally biased region" description="Gly residues" evidence="1">
    <location>
        <begin position="384"/>
        <end position="403"/>
    </location>
</feature>
<evidence type="ECO:0000313" key="4">
    <source>
        <dbReference type="EMBL" id="MBB4968689.1"/>
    </source>
</evidence>
<name>A0A7W7WYM2_9PSEU</name>
<feature type="compositionally biased region" description="Low complexity" evidence="1">
    <location>
        <begin position="341"/>
        <end position="353"/>
    </location>
</feature>
<feature type="region of interest" description="Disordered" evidence="1">
    <location>
        <begin position="559"/>
        <end position="578"/>
    </location>
</feature>
<protein>
    <submittedName>
        <fullName evidence="4">Uncharacterized protein YukE</fullName>
    </submittedName>
</protein>
<keyword evidence="2" id="KW-1133">Transmembrane helix</keyword>
<dbReference type="PRINTS" id="PR01228">
    <property type="entry name" value="EGGSHELL"/>
</dbReference>
<feature type="compositionally biased region" description="Polar residues" evidence="1">
    <location>
        <begin position="448"/>
        <end position="461"/>
    </location>
</feature>
<evidence type="ECO:0000256" key="1">
    <source>
        <dbReference type="SAM" id="MobiDB-lite"/>
    </source>
</evidence>
<feature type="transmembrane region" description="Helical" evidence="2">
    <location>
        <begin position="180"/>
        <end position="199"/>
    </location>
</feature>
<proteinExistence type="predicted"/>
<comment type="caution">
    <text evidence="4">The sequence shown here is derived from an EMBL/GenBank/DDBJ whole genome shotgun (WGS) entry which is preliminary data.</text>
</comment>
<dbReference type="Proteomes" id="UP000542674">
    <property type="component" value="Unassembled WGS sequence"/>
</dbReference>
<feature type="compositionally biased region" description="Low complexity" evidence="1">
    <location>
        <begin position="361"/>
        <end position="383"/>
    </location>
</feature>
<dbReference type="Gene3D" id="1.20.1260.20">
    <property type="entry name" value="PPE superfamily"/>
    <property type="match status" value="1"/>
</dbReference>
<feature type="compositionally biased region" description="Gly residues" evidence="1">
    <location>
        <begin position="413"/>
        <end position="422"/>
    </location>
</feature>
<feature type="compositionally biased region" description="Gly residues" evidence="1">
    <location>
        <begin position="330"/>
        <end position="339"/>
    </location>
</feature>
<dbReference type="InterPro" id="IPR038332">
    <property type="entry name" value="PPE_sf"/>
</dbReference>
<dbReference type="SUPFAM" id="SSF140453">
    <property type="entry name" value="EsxAB dimer-like"/>
    <property type="match status" value="1"/>
</dbReference>
<keyword evidence="2" id="KW-0472">Membrane</keyword>
<dbReference type="InterPro" id="IPR057746">
    <property type="entry name" value="CpnT-like_N"/>
</dbReference>
<feature type="compositionally biased region" description="Gly residues" evidence="1">
    <location>
        <begin position="478"/>
        <end position="499"/>
    </location>
</feature>
<evidence type="ECO:0000313" key="5">
    <source>
        <dbReference type="Proteomes" id="UP000542674"/>
    </source>
</evidence>
<gene>
    <name evidence="4" type="ORF">F4559_006048</name>
</gene>
<evidence type="ECO:0000259" key="3">
    <source>
        <dbReference type="Pfam" id="PF25547"/>
    </source>
</evidence>
<dbReference type="Pfam" id="PF25547">
    <property type="entry name" value="WXG100_2"/>
    <property type="match status" value="1"/>
</dbReference>
<keyword evidence="2" id="KW-0812">Transmembrane</keyword>
<feature type="compositionally biased region" description="Gly residues" evidence="1">
    <location>
        <begin position="297"/>
        <end position="306"/>
    </location>
</feature>
<evidence type="ECO:0000256" key="2">
    <source>
        <dbReference type="SAM" id="Phobius"/>
    </source>
</evidence>
<accession>A0A7W7WYM2</accession>
<dbReference type="AlphaFoldDB" id="A0A7W7WYM2"/>
<feature type="region of interest" description="Disordered" evidence="1">
    <location>
        <begin position="584"/>
        <end position="603"/>
    </location>
</feature>
<reference evidence="4 5" key="1">
    <citation type="submission" date="2020-08" db="EMBL/GenBank/DDBJ databases">
        <title>Sequencing the genomes of 1000 actinobacteria strains.</title>
        <authorList>
            <person name="Klenk H.-P."/>
        </authorList>
    </citation>
    <scope>NUCLEOTIDE SEQUENCE [LARGE SCALE GENOMIC DNA]</scope>
    <source>
        <strain evidence="4 5">DSM 45084</strain>
    </source>
</reference>